<dbReference type="OrthoDB" id="5296287at2759"/>
<evidence type="ECO:0000313" key="9">
    <source>
        <dbReference type="EMBL" id="OQO06685.1"/>
    </source>
</evidence>
<feature type="transmembrane region" description="Helical" evidence="7">
    <location>
        <begin position="413"/>
        <end position="435"/>
    </location>
</feature>
<dbReference type="PANTHER" id="PTHR23502:SF163">
    <property type="entry name" value="MAJOR FACILITATOR SUPERFAMILY (MFS) PROFILE DOMAIN-CONTAINING PROTEIN"/>
    <property type="match status" value="1"/>
</dbReference>
<feature type="transmembrane region" description="Helical" evidence="7">
    <location>
        <begin position="268"/>
        <end position="291"/>
    </location>
</feature>
<dbReference type="PROSITE" id="PS50850">
    <property type="entry name" value="MFS"/>
    <property type="match status" value="1"/>
</dbReference>
<name>A0A1V8T5J7_9PEZI</name>
<feature type="transmembrane region" description="Helical" evidence="7">
    <location>
        <begin position="46"/>
        <end position="65"/>
    </location>
</feature>
<evidence type="ECO:0000256" key="5">
    <source>
        <dbReference type="ARBA" id="ARBA00038347"/>
    </source>
</evidence>
<protein>
    <recommendedName>
        <fullName evidence="8">Major facilitator superfamily (MFS) profile domain-containing protein</fullName>
    </recommendedName>
</protein>
<keyword evidence="4 7" id="KW-0472">Membrane</keyword>
<dbReference type="InParanoid" id="A0A1V8T5J7"/>
<evidence type="ECO:0000256" key="1">
    <source>
        <dbReference type="ARBA" id="ARBA00004141"/>
    </source>
</evidence>
<evidence type="ECO:0000256" key="2">
    <source>
        <dbReference type="ARBA" id="ARBA00022692"/>
    </source>
</evidence>
<evidence type="ECO:0000259" key="8">
    <source>
        <dbReference type="PROSITE" id="PS50850"/>
    </source>
</evidence>
<dbReference type="STRING" id="1507870.A0A1V8T5J7"/>
<evidence type="ECO:0000313" key="10">
    <source>
        <dbReference type="Proteomes" id="UP000192596"/>
    </source>
</evidence>
<feature type="transmembrane region" description="Helical" evidence="7">
    <location>
        <begin position="447"/>
        <end position="469"/>
    </location>
</feature>
<evidence type="ECO:0000256" key="3">
    <source>
        <dbReference type="ARBA" id="ARBA00022989"/>
    </source>
</evidence>
<dbReference type="FunFam" id="1.20.1250.20:FF:000509">
    <property type="entry name" value="MFS general substrate transporter"/>
    <property type="match status" value="1"/>
</dbReference>
<dbReference type="InterPro" id="IPR020846">
    <property type="entry name" value="MFS_dom"/>
</dbReference>
<feature type="transmembrane region" description="Helical" evidence="7">
    <location>
        <begin position="115"/>
        <end position="132"/>
    </location>
</feature>
<reference evidence="10" key="1">
    <citation type="submission" date="2017-03" db="EMBL/GenBank/DDBJ databases">
        <title>Genomes of endolithic fungi from Antarctica.</title>
        <authorList>
            <person name="Coleine C."/>
            <person name="Masonjones S."/>
            <person name="Stajich J.E."/>
        </authorList>
    </citation>
    <scope>NUCLEOTIDE SEQUENCE [LARGE SCALE GENOMIC DNA]</scope>
    <source>
        <strain evidence="10">CCFEE 5527</strain>
    </source>
</reference>
<organism evidence="9 10">
    <name type="scientific">Cryoendolithus antarcticus</name>
    <dbReference type="NCBI Taxonomy" id="1507870"/>
    <lineage>
        <taxon>Eukaryota</taxon>
        <taxon>Fungi</taxon>
        <taxon>Dikarya</taxon>
        <taxon>Ascomycota</taxon>
        <taxon>Pezizomycotina</taxon>
        <taxon>Dothideomycetes</taxon>
        <taxon>Dothideomycetidae</taxon>
        <taxon>Cladosporiales</taxon>
        <taxon>Cladosporiaceae</taxon>
        <taxon>Cryoendolithus</taxon>
    </lineage>
</organism>
<accession>A0A1V8T5J7</accession>
<dbReference type="GO" id="GO:0016020">
    <property type="term" value="C:membrane"/>
    <property type="evidence" value="ECO:0007669"/>
    <property type="project" value="UniProtKB-SubCell"/>
</dbReference>
<keyword evidence="10" id="KW-1185">Reference proteome</keyword>
<evidence type="ECO:0000256" key="4">
    <source>
        <dbReference type="ARBA" id="ARBA00023136"/>
    </source>
</evidence>
<feature type="transmembrane region" description="Helical" evidence="7">
    <location>
        <begin position="354"/>
        <end position="375"/>
    </location>
</feature>
<dbReference type="GO" id="GO:0022857">
    <property type="term" value="F:transmembrane transporter activity"/>
    <property type="evidence" value="ECO:0007669"/>
    <property type="project" value="InterPro"/>
</dbReference>
<dbReference type="Proteomes" id="UP000192596">
    <property type="component" value="Unassembled WGS sequence"/>
</dbReference>
<dbReference type="InterPro" id="IPR011701">
    <property type="entry name" value="MFS"/>
</dbReference>
<feature type="transmembrane region" description="Helical" evidence="7">
    <location>
        <begin position="172"/>
        <end position="190"/>
    </location>
</feature>
<gene>
    <name evidence="9" type="ORF">B0A48_08472</name>
</gene>
<feature type="transmembrane region" description="Helical" evidence="7">
    <location>
        <begin position="311"/>
        <end position="333"/>
    </location>
</feature>
<comment type="subcellular location">
    <subcellularLocation>
        <location evidence="1">Membrane</location>
        <topology evidence="1">Multi-pass membrane protein</topology>
    </subcellularLocation>
</comment>
<keyword evidence="2 7" id="KW-0812">Transmembrane</keyword>
<feature type="region of interest" description="Disordered" evidence="6">
    <location>
        <begin position="1"/>
        <end position="28"/>
    </location>
</feature>
<dbReference type="PANTHER" id="PTHR23502">
    <property type="entry name" value="MAJOR FACILITATOR SUPERFAMILY"/>
    <property type="match status" value="1"/>
</dbReference>
<dbReference type="SUPFAM" id="SSF103473">
    <property type="entry name" value="MFS general substrate transporter"/>
    <property type="match status" value="1"/>
</dbReference>
<dbReference type="Pfam" id="PF07690">
    <property type="entry name" value="MFS_1"/>
    <property type="match status" value="1"/>
</dbReference>
<dbReference type="InterPro" id="IPR036259">
    <property type="entry name" value="MFS_trans_sf"/>
</dbReference>
<keyword evidence="3 7" id="KW-1133">Transmembrane helix</keyword>
<feature type="domain" description="Major facilitator superfamily (MFS) profile" evidence="8">
    <location>
        <begin position="46"/>
        <end position="471"/>
    </location>
</feature>
<proteinExistence type="inferred from homology"/>
<feature type="transmembrane region" description="Helical" evidence="7">
    <location>
        <begin position="202"/>
        <end position="222"/>
    </location>
</feature>
<evidence type="ECO:0000256" key="7">
    <source>
        <dbReference type="SAM" id="Phobius"/>
    </source>
</evidence>
<sequence length="483" mass="52425">MAVDEREPLLQANGYGSESDESIDKVEPKKNDALPENWSLAYRRGLVMLLAFMAFTVTFTCISVVPVASEMIADLNHGEGSRSASVLLVTIWELGEAAGPLLIAPLSEIYGRYPVLNTTNVLFIVGIVVSALSQSVNVLVFSRFLTGCAVATNVLNPAIIGDMFPPEHRGTAMSATMLAPLIGGAVGPAIAGTLAQKVGWRWIMYMSLILAVIAEVLIITLLRETYKVVILQKQSRQCKSDAEDLSLVRTLSRTEVAVWTSMTRPASVFWSSSILKVLSIFGSVAFTFFYIMSTTLPEILQRQYHFSPSLVGTAFMSFSVGSASGLVVCNLFVDHIYVRLQKSELYSSGPENRLPFTIVGAFSLPIAVALYGWVAELVLPAPLLLLAVAMMGFCLVMGVTGLMVYVVDAFGEYSASALTAMLITRCLMGTFLPLLTTPLTGAIGYGWGFMVLAAICLLLAPIPLLVFWYGKGWRQKSVYTKDQ</sequence>
<comment type="similarity">
    <text evidence="5">Belongs to the major facilitator superfamily. CAR1 family.</text>
</comment>
<dbReference type="AlphaFoldDB" id="A0A1V8T5J7"/>
<dbReference type="EMBL" id="NAJO01000016">
    <property type="protein sequence ID" value="OQO06685.1"/>
    <property type="molecule type" value="Genomic_DNA"/>
</dbReference>
<comment type="caution">
    <text evidence="9">The sequence shown here is derived from an EMBL/GenBank/DDBJ whole genome shotgun (WGS) entry which is preliminary data.</text>
</comment>
<evidence type="ECO:0000256" key="6">
    <source>
        <dbReference type="SAM" id="MobiDB-lite"/>
    </source>
</evidence>
<feature type="transmembrane region" description="Helical" evidence="7">
    <location>
        <begin position="381"/>
        <end position="406"/>
    </location>
</feature>
<dbReference type="Gene3D" id="1.20.1250.20">
    <property type="entry name" value="MFS general substrate transporter like domains"/>
    <property type="match status" value="1"/>
</dbReference>